<feature type="region of interest" description="Disordered" evidence="2">
    <location>
        <begin position="418"/>
        <end position="437"/>
    </location>
</feature>
<dbReference type="InterPro" id="IPR007122">
    <property type="entry name" value="Villin/Gelsolin"/>
</dbReference>
<dbReference type="SMART" id="SM00262">
    <property type="entry name" value="GEL"/>
    <property type="match status" value="2"/>
</dbReference>
<feature type="compositionally biased region" description="Low complexity" evidence="2">
    <location>
        <begin position="1239"/>
        <end position="1261"/>
    </location>
</feature>
<protein>
    <recommendedName>
        <fullName evidence="5">Gelsolin-like domain-containing protein</fullName>
    </recommendedName>
</protein>
<accession>A0A836CCG2</accession>
<feature type="region of interest" description="Disordered" evidence="2">
    <location>
        <begin position="720"/>
        <end position="761"/>
    </location>
</feature>
<evidence type="ECO:0000256" key="1">
    <source>
        <dbReference type="ARBA" id="ARBA00022737"/>
    </source>
</evidence>
<feature type="region of interest" description="Disordered" evidence="2">
    <location>
        <begin position="1096"/>
        <end position="1261"/>
    </location>
</feature>
<dbReference type="PANTHER" id="PTHR11977">
    <property type="entry name" value="VILLIN"/>
    <property type="match status" value="1"/>
</dbReference>
<evidence type="ECO:0000256" key="2">
    <source>
        <dbReference type="SAM" id="MobiDB-lite"/>
    </source>
</evidence>
<sequence>MKPPLQLDLEEDVARPETVLLRVYKQHLERVPLVADALNHACCYLLADPKGKRLFTFIGLSSHFKDRNFAGKIANTLIAEVSECTARKPRLHFVVLIVVRKRHKLNARRRHHIGRRVIHSKQSSPQCTYDHFNNKQRINTKPDFLGYTRVPIVRQSMLGGGGGSGAKDEIVSFREALCGTGVDLAAASSAAAGDAPRPAIAAAHRLHVVTPGQPEPALLHEVRPADPSPAAALFQHALLLGRPGAAYLLETQHECFVYCTAAAAEATRAAALRAARSRDGGGSWAFVTVVDEGHETALFRQRFAGWPAEGFSPSRRGKMLRASPRERAAQLAQQHAAAAAAAAAHLQDSPLERRNSMHSRMATAMRSLGAATLPRPKAPPSLSALAGGAHRTTWRPDRPGTGRVVAPAADWLDEAILGSNGGGGGGGSGGGGGAQEPLVPLSGAGIRAEVQRSMLSQDRGTPAALAGGCGDPSDPALTMRHALDGKGHVRQWRVEMPVAAWRALMVPQHAASPPAPTAGGGKAEAPAAAEGAPALAFREMPPARHGVFTSGDAYVVAMTRAYVVLTETADAGARGASPLRSDITAETVVYLWLGQDYPLRDQLRSKVKHEASENLLRPLINAGNVSQQRVRRVIVDQGREPPFLIGLFSQSQGGIIVISGSATARRRHSSRLAASTPTAPPSPLAGGLGTPALLVRRCLMLKKLHRKLIHICFSCGPPDCSASTTPSPRAPPQSPSRPPPPPPSERAPPPPPGSPPPPPLSAAAVFDETASPLQSGRGRLELTGNVRNAAGATRVFEVAEVPSYPFLAAAAVVCTEIGAAALAAHGLQPRKSYVVIGGARGATGSYSALWVWHAAGAGERAEALLAHVVRNARVLFLPGVRKQSPPGLMRGYVYHLKPGCAIPDEFWNVLGTDPASAPPECSALPLMRAVRLWQADYTLALKLSMNVRAGDPHDAAHWVPYLREVGPLCAFTQADLLPTHSYLLDAGTDSLFVWHGSAAPLKARQLALRCGKAYAAGTCVGVEASPALVPTVVQVESGKEPADFLACFRGWSTTRAQHASAAAAADAPSPIDPYDLADEDVDDVRAADNALAEAAEAALRPVRTPAGGGGGAASGGGGRAPSKGGVHATGTRTPRSRSRAGASGAARTPRTGAASKAGGGGGGGSGNGDNHTPGGDGAGGSGSSGGGSGGGGEARTPRRRSGDKGGGDGGGGGAGSVERAPRTNDNAQSCSPSRRRSSAKAAASAERSTRSASASNRGSTASTDSAATAAAAVAAAAAAHAALLASSDDEAASAQSVRSTVAPPAPFDPDAEHRYAVEVVPAEGGGGGGGRFLMRVRDVGEARSSSGAAAAAASAAAAAALGRPSWTLSLCGDDFLALAFLIEGDAAGTANAFPTAAELAAPRRAEAARRLTLWLAELLSGERALRLRARYRLHAFLGVPGLAGMRAAAEAEAAKQSKSDGAVVKRHVGMRHMTDANVRSAALSSARKRKLTHTACLFASLRMQLASVGREVAADQAVLKYKLKEAETRLSYARAQEEEERHRAGLYRRDLDSLFKRRRRLREELHAAQMALGGSGDGGAAATSDMRRGRSFKTPASRGGDAAAAAAAAADAKKMLKSASFNVGGGSGGGAQRRSHSPSAHGGRATPTHSGTASKLMGKFKGMLGGGSSAQGGSARSRDTSLTPKSSMTPKSSAGARSGSVSPRTPAVIDAAAAAGGEGGGVVAVAAAAHDAGPEVNFGQHVQEPLRARMAELAGVEEAYAYKLRRRNEHVARADKARLAGEDAEGQMAALSSSAAALLMRGDAFVDAFVERLAASVAARVPSPGDEGAQRRRSRDGAEANEAA</sequence>
<dbReference type="Gene3D" id="3.40.20.10">
    <property type="entry name" value="Severin"/>
    <property type="match status" value="3"/>
</dbReference>
<evidence type="ECO:0008006" key="5">
    <source>
        <dbReference type="Google" id="ProtNLM"/>
    </source>
</evidence>
<feature type="compositionally biased region" description="Gly residues" evidence="2">
    <location>
        <begin position="1106"/>
        <end position="1119"/>
    </location>
</feature>
<feature type="region of interest" description="Disordered" evidence="2">
    <location>
        <begin position="371"/>
        <end position="401"/>
    </location>
</feature>
<feature type="compositionally biased region" description="Pro residues" evidence="2">
    <location>
        <begin position="728"/>
        <end position="760"/>
    </location>
</feature>
<dbReference type="GO" id="GO:0005546">
    <property type="term" value="F:phosphatidylinositol-4,5-bisphosphate binding"/>
    <property type="evidence" value="ECO:0007669"/>
    <property type="project" value="TreeGrafter"/>
</dbReference>
<dbReference type="GO" id="GO:0005634">
    <property type="term" value="C:nucleus"/>
    <property type="evidence" value="ECO:0007669"/>
    <property type="project" value="TreeGrafter"/>
</dbReference>
<feature type="compositionally biased region" description="Gly residues" evidence="2">
    <location>
        <begin position="1157"/>
        <end position="1167"/>
    </location>
</feature>
<feature type="compositionally biased region" description="Gly residues" evidence="2">
    <location>
        <begin position="419"/>
        <end position="434"/>
    </location>
</feature>
<dbReference type="GO" id="GO:0005737">
    <property type="term" value="C:cytoplasm"/>
    <property type="evidence" value="ECO:0007669"/>
    <property type="project" value="TreeGrafter"/>
</dbReference>
<feature type="region of interest" description="Disordered" evidence="2">
    <location>
        <begin position="1820"/>
        <end position="1844"/>
    </location>
</feature>
<dbReference type="PANTHER" id="PTHR11977:SF51">
    <property type="entry name" value="PROTEIN FLIGHTLESS-1 HOMOLOG"/>
    <property type="match status" value="1"/>
</dbReference>
<feature type="compositionally biased region" description="Low complexity" evidence="2">
    <location>
        <begin position="1120"/>
        <end position="1156"/>
    </location>
</feature>
<dbReference type="InterPro" id="IPR029006">
    <property type="entry name" value="ADF-H/Gelsolin-like_dom_sf"/>
</dbReference>
<feature type="region of interest" description="Disordered" evidence="2">
    <location>
        <begin position="1623"/>
        <end position="1703"/>
    </location>
</feature>
<organism evidence="3 4">
    <name type="scientific">Tribonema minus</name>
    <dbReference type="NCBI Taxonomy" id="303371"/>
    <lineage>
        <taxon>Eukaryota</taxon>
        <taxon>Sar</taxon>
        <taxon>Stramenopiles</taxon>
        <taxon>Ochrophyta</taxon>
        <taxon>PX clade</taxon>
        <taxon>Xanthophyceae</taxon>
        <taxon>Tribonematales</taxon>
        <taxon>Tribonemataceae</taxon>
        <taxon>Tribonema</taxon>
    </lineage>
</organism>
<reference evidence="3" key="1">
    <citation type="submission" date="2021-02" db="EMBL/GenBank/DDBJ databases">
        <title>First Annotated Genome of the Yellow-green Alga Tribonema minus.</title>
        <authorList>
            <person name="Mahan K.M."/>
        </authorList>
    </citation>
    <scope>NUCLEOTIDE SEQUENCE</scope>
    <source>
        <strain evidence="3">UTEX B ZZ1240</strain>
    </source>
</reference>
<dbReference type="EMBL" id="JAFCMP010000501">
    <property type="protein sequence ID" value="KAG5179066.1"/>
    <property type="molecule type" value="Genomic_DNA"/>
</dbReference>
<dbReference type="GO" id="GO:0051016">
    <property type="term" value="P:barbed-end actin filament capping"/>
    <property type="evidence" value="ECO:0007669"/>
    <property type="project" value="TreeGrafter"/>
</dbReference>
<comment type="caution">
    <text evidence="3">The sequence shown here is derived from an EMBL/GenBank/DDBJ whole genome shotgun (WGS) entry which is preliminary data.</text>
</comment>
<feature type="region of interest" description="Disordered" evidence="2">
    <location>
        <begin position="1572"/>
        <end position="1600"/>
    </location>
</feature>
<keyword evidence="1" id="KW-0677">Repeat</keyword>
<dbReference type="SUPFAM" id="SSF55753">
    <property type="entry name" value="Actin depolymerizing proteins"/>
    <property type="match status" value="3"/>
</dbReference>
<dbReference type="Proteomes" id="UP000664859">
    <property type="component" value="Unassembled WGS sequence"/>
</dbReference>
<proteinExistence type="predicted"/>
<dbReference type="GO" id="GO:0008154">
    <property type="term" value="P:actin polymerization or depolymerization"/>
    <property type="evidence" value="ECO:0007669"/>
    <property type="project" value="TreeGrafter"/>
</dbReference>
<dbReference type="GO" id="GO:0051014">
    <property type="term" value="P:actin filament severing"/>
    <property type="evidence" value="ECO:0007669"/>
    <property type="project" value="TreeGrafter"/>
</dbReference>
<dbReference type="GO" id="GO:0051015">
    <property type="term" value="F:actin filament binding"/>
    <property type="evidence" value="ECO:0007669"/>
    <property type="project" value="InterPro"/>
</dbReference>
<feature type="compositionally biased region" description="Polar residues" evidence="2">
    <location>
        <begin position="1680"/>
        <end position="1692"/>
    </location>
</feature>
<evidence type="ECO:0000313" key="4">
    <source>
        <dbReference type="Proteomes" id="UP000664859"/>
    </source>
</evidence>
<name>A0A836CCG2_9STRA</name>
<feature type="compositionally biased region" description="Gly residues" evidence="2">
    <location>
        <begin position="1174"/>
        <end position="1193"/>
    </location>
</feature>
<gene>
    <name evidence="3" type="ORF">JKP88DRAFT_264401</name>
</gene>
<keyword evidence="4" id="KW-1185">Reference proteome</keyword>
<feature type="region of interest" description="Disordered" evidence="2">
    <location>
        <begin position="668"/>
        <end position="687"/>
    </location>
</feature>
<dbReference type="GO" id="GO:0015629">
    <property type="term" value="C:actin cytoskeleton"/>
    <property type="evidence" value="ECO:0007669"/>
    <property type="project" value="TreeGrafter"/>
</dbReference>
<evidence type="ECO:0000313" key="3">
    <source>
        <dbReference type="EMBL" id="KAG5179066.1"/>
    </source>
</evidence>